<evidence type="ECO:0000256" key="1">
    <source>
        <dbReference type="SAM" id="MobiDB-lite"/>
    </source>
</evidence>
<dbReference type="AlphaFoldDB" id="A0A067LFH9"/>
<dbReference type="OrthoDB" id="1305100at2759"/>
<evidence type="ECO:0000313" key="3">
    <source>
        <dbReference type="Proteomes" id="UP000027138"/>
    </source>
</evidence>
<organism evidence="2 3">
    <name type="scientific">Jatropha curcas</name>
    <name type="common">Barbados nut</name>
    <dbReference type="NCBI Taxonomy" id="180498"/>
    <lineage>
        <taxon>Eukaryota</taxon>
        <taxon>Viridiplantae</taxon>
        <taxon>Streptophyta</taxon>
        <taxon>Embryophyta</taxon>
        <taxon>Tracheophyta</taxon>
        <taxon>Spermatophyta</taxon>
        <taxon>Magnoliopsida</taxon>
        <taxon>eudicotyledons</taxon>
        <taxon>Gunneridae</taxon>
        <taxon>Pentapetalae</taxon>
        <taxon>rosids</taxon>
        <taxon>fabids</taxon>
        <taxon>Malpighiales</taxon>
        <taxon>Euphorbiaceae</taxon>
        <taxon>Crotonoideae</taxon>
        <taxon>Jatropheae</taxon>
        <taxon>Jatropha</taxon>
    </lineage>
</organism>
<feature type="compositionally biased region" description="Low complexity" evidence="1">
    <location>
        <begin position="33"/>
        <end position="50"/>
    </location>
</feature>
<sequence length="140" mass="14977">MARGRAVDSNAFGSGPCGGHGRGRSTRGRGGTIPPSSSSGMSTASSSAQSPMPPPLPSIPSSSTPFLGPAKSSLASQIPTAPASRQIMRIIKLHQDKDGYTWDAVQQKKHFVWEEAITAMLKVAWEKLCALWYTDFTNRM</sequence>
<dbReference type="EMBL" id="KK914193">
    <property type="protein sequence ID" value="KDP47162.1"/>
    <property type="molecule type" value="Genomic_DNA"/>
</dbReference>
<keyword evidence="3" id="KW-1185">Reference proteome</keyword>
<protein>
    <submittedName>
        <fullName evidence="2">Uncharacterized protein</fullName>
    </submittedName>
</protein>
<gene>
    <name evidence="2" type="ORF">JCGZ_00053</name>
</gene>
<proteinExistence type="predicted"/>
<feature type="region of interest" description="Disordered" evidence="1">
    <location>
        <begin position="1"/>
        <end position="81"/>
    </location>
</feature>
<evidence type="ECO:0000313" key="2">
    <source>
        <dbReference type="EMBL" id="KDP47162.1"/>
    </source>
</evidence>
<reference evidence="2 3" key="1">
    <citation type="journal article" date="2014" name="PLoS ONE">
        <title>Global Analysis of Gene Expression Profiles in Physic Nut (Jatropha curcas L.) Seedlings Exposed to Salt Stress.</title>
        <authorList>
            <person name="Zhang L."/>
            <person name="Zhang C."/>
            <person name="Wu P."/>
            <person name="Chen Y."/>
            <person name="Li M."/>
            <person name="Jiang H."/>
            <person name="Wu G."/>
        </authorList>
    </citation>
    <scope>NUCLEOTIDE SEQUENCE [LARGE SCALE GENOMIC DNA]</scope>
    <source>
        <strain evidence="3">cv. GZQX0401</strain>
        <tissue evidence="2">Young leaves</tissue>
    </source>
</reference>
<accession>A0A067LFH9</accession>
<name>A0A067LFH9_JATCU</name>
<dbReference type="Proteomes" id="UP000027138">
    <property type="component" value="Unassembled WGS sequence"/>
</dbReference>